<reference evidence="2 3" key="1">
    <citation type="submission" date="2019-09" db="EMBL/GenBank/DDBJ databases">
        <authorList>
            <person name="Chandra G."/>
            <person name="Truman W A."/>
        </authorList>
    </citation>
    <scope>NUCLEOTIDE SEQUENCE [LARGE SCALE GENOMIC DNA]</scope>
    <source>
        <strain evidence="2">PS862</strain>
    </source>
</reference>
<evidence type="ECO:0000313" key="2">
    <source>
        <dbReference type="EMBL" id="VVP43691.1"/>
    </source>
</evidence>
<evidence type="ECO:0000259" key="1">
    <source>
        <dbReference type="Pfam" id="PF03374"/>
    </source>
</evidence>
<name>A0A5E7P2X3_PSEFL</name>
<evidence type="ECO:0000313" key="3">
    <source>
        <dbReference type="Proteomes" id="UP000385207"/>
    </source>
</evidence>
<dbReference type="RefSeq" id="WP_150785015.1">
    <property type="nucleotide sequence ID" value="NZ_CABVII010000029.1"/>
</dbReference>
<feature type="domain" description="Antirepressor protein C-terminal" evidence="1">
    <location>
        <begin position="73"/>
        <end position="177"/>
    </location>
</feature>
<dbReference type="InterPro" id="IPR005039">
    <property type="entry name" value="Ant_C"/>
</dbReference>
<dbReference type="EMBL" id="CABVII010000029">
    <property type="protein sequence ID" value="VVP43691.1"/>
    <property type="molecule type" value="Genomic_DNA"/>
</dbReference>
<gene>
    <name evidence="2" type="ORF">PS862_05021</name>
</gene>
<organism evidence="2 3">
    <name type="scientific">Pseudomonas fluorescens</name>
    <dbReference type="NCBI Taxonomy" id="294"/>
    <lineage>
        <taxon>Bacteria</taxon>
        <taxon>Pseudomonadati</taxon>
        <taxon>Pseudomonadota</taxon>
        <taxon>Gammaproteobacteria</taxon>
        <taxon>Pseudomonadales</taxon>
        <taxon>Pseudomonadaceae</taxon>
        <taxon>Pseudomonas</taxon>
    </lineage>
</organism>
<dbReference type="GO" id="GO:0003677">
    <property type="term" value="F:DNA binding"/>
    <property type="evidence" value="ECO:0007669"/>
    <property type="project" value="InterPro"/>
</dbReference>
<dbReference type="AlphaFoldDB" id="A0A5E7P2X3"/>
<dbReference type="Pfam" id="PF03374">
    <property type="entry name" value="ANT"/>
    <property type="match status" value="1"/>
</dbReference>
<dbReference type="Proteomes" id="UP000385207">
    <property type="component" value="Unassembled WGS sequence"/>
</dbReference>
<accession>A0A5E7P2X3</accession>
<proteinExistence type="predicted"/>
<sequence>MKMQKTYSSTAHTKTDSGIIMANGSPFARHLRKASVNYSGDTIPSNLTDVLKLASMLEKERLKLEHEAGVLKQQFKENAEKVAFYDEVAATGHLFDIDEAAKIMGTGRTRLLKYLRKHRVLMSSTHRFNRPYQKHLDAGQFEVKYLQYMNRNTGELKLKSMPFLTGKGLIWLQQFIAKHGRTGL</sequence>
<dbReference type="OrthoDB" id="79831at2"/>
<protein>
    <recommendedName>
        <fullName evidence="1">Antirepressor protein C-terminal domain-containing protein</fullName>
    </recommendedName>
</protein>